<protein>
    <recommendedName>
        <fullName evidence="3">DUF695 domain-containing protein</fullName>
    </recommendedName>
</protein>
<dbReference type="AlphaFoldDB" id="A0A162ZWL1"/>
<proteinExistence type="predicted"/>
<reference evidence="1 2" key="1">
    <citation type="submission" date="2016-01" db="EMBL/GenBank/DDBJ databases">
        <title>The draft genome sequence of Aquimarina sp. RZW4-3-2.</title>
        <authorList>
            <person name="Wang Y."/>
        </authorList>
    </citation>
    <scope>NUCLEOTIDE SEQUENCE [LARGE SCALE GENOMIC DNA]</scope>
    <source>
        <strain evidence="1 2">RZW4-3-2</strain>
    </source>
</reference>
<organism evidence="1 2">
    <name type="scientific">Aquimarina aggregata</name>
    <dbReference type="NCBI Taxonomy" id="1642818"/>
    <lineage>
        <taxon>Bacteria</taxon>
        <taxon>Pseudomonadati</taxon>
        <taxon>Bacteroidota</taxon>
        <taxon>Flavobacteriia</taxon>
        <taxon>Flavobacteriales</taxon>
        <taxon>Flavobacteriaceae</taxon>
        <taxon>Aquimarina</taxon>
    </lineage>
</organism>
<evidence type="ECO:0008006" key="3">
    <source>
        <dbReference type="Google" id="ProtNLM"/>
    </source>
</evidence>
<evidence type="ECO:0000313" key="2">
    <source>
        <dbReference type="Proteomes" id="UP000076715"/>
    </source>
</evidence>
<gene>
    <name evidence="1" type="ORF">AWE51_25450</name>
</gene>
<evidence type="ECO:0000313" key="1">
    <source>
        <dbReference type="EMBL" id="KZS40085.1"/>
    </source>
</evidence>
<dbReference type="STRING" id="1642818.AWE51_25450"/>
<dbReference type="Proteomes" id="UP000076715">
    <property type="component" value="Unassembled WGS sequence"/>
</dbReference>
<comment type="caution">
    <text evidence="1">The sequence shown here is derived from an EMBL/GenBank/DDBJ whole genome shotgun (WGS) entry which is preliminary data.</text>
</comment>
<dbReference type="RefSeq" id="WP_066314953.1">
    <property type="nucleotide sequence ID" value="NZ_LQRT01000019.1"/>
</dbReference>
<sequence length="208" mass="24876">MFDFLRKKKQLTKEEKFWNYFTKNKKSLEEFINSDLSDYTAYNNLTDEIHEFSELLFPEITQNNDGKYVLIITPDGKPSGIPHTEKLYNSKPEIENWIVEKFRQPKDELKFKYDGLEYPSSDIEILPELDSENEKINIRVFIRNMDLDKDKYQTMAWLYLDNILGEFNSITKIGYVDFFHLDEEKTVKDGISILELRKLIDKEIYKVK</sequence>
<name>A0A162ZWL1_9FLAO</name>
<dbReference type="OrthoDB" id="1339084at2"/>
<dbReference type="EMBL" id="LQRT01000019">
    <property type="protein sequence ID" value="KZS40085.1"/>
    <property type="molecule type" value="Genomic_DNA"/>
</dbReference>
<accession>A0A162ZWL1</accession>
<keyword evidence="2" id="KW-1185">Reference proteome</keyword>